<name>A0A835QX86_VANPL</name>
<keyword evidence="2" id="KW-0472">Membrane</keyword>
<reference evidence="3 4" key="1">
    <citation type="journal article" date="2020" name="Nat. Food">
        <title>A phased Vanilla planifolia genome enables genetic improvement of flavour and production.</title>
        <authorList>
            <person name="Hasing T."/>
            <person name="Tang H."/>
            <person name="Brym M."/>
            <person name="Khazi F."/>
            <person name="Huang T."/>
            <person name="Chambers A.H."/>
        </authorList>
    </citation>
    <scope>NUCLEOTIDE SEQUENCE [LARGE SCALE GENOMIC DNA]</scope>
    <source>
        <tissue evidence="3">Leaf</tissue>
    </source>
</reference>
<dbReference type="GO" id="GO:0016020">
    <property type="term" value="C:membrane"/>
    <property type="evidence" value="ECO:0007669"/>
    <property type="project" value="UniProtKB-ARBA"/>
</dbReference>
<dbReference type="FunFam" id="2.20.110.10:FF:000002">
    <property type="entry name" value="Phosphatidylinositol 4-phosphate 5-kinase 8"/>
    <property type="match status" value="3"/>
</dbReference>
<feature type="transmembrane region" description="Helical" evidence="2">
    <location>
        <begin position="121"/>
        <end position="142"/>
    </location>
</feature>
<dbReference type="PANTHER" id="PTHR23084:SF179">
    <property type="entry name" value="OS10G0565000 PROTEIN"/>
    <property type="match status" value="1"/>
</dbReference>
<accession>A0A835QX86</accession>
<dbReference type="OrthoDB" id="437960at2759"/>
<sequence>MHLKKSEAQIGEESVGFSADFSPLPLLQIHISNPSADYGYALQPTPETVHGLPLASTPHKRPVVNHPAAASAAIGGATQCRPISSSRPSVSSPRRVFLRLPFSSTTCSSLRLFFRRIHLRLRVVLLLSFPFLYFVLVCFSSYSTSSDRSFLLDFFSALVFSSIVLFLISLSLNLFSFSSLRLLLSRSSSLLPRYHRLRPRPVLWSIGSPNDKPKADSFTASGFSVQVYSNGDVFEGEVHKGKCSGSGVYYYYMSGRYEGDWVDSKYDGYGIETWARGSQYRGQYRNGLRHGFGVYRFFTGDAYMGEWSNGQSHGYGAHTCDDGSRYVGEFKWGIKHGLGHYHFRNGDTYAGEYFADKMHGFGVYLFGNGHQYEGAWHEGRRQGLGMYTFRNGETQAGHWQNGALNVLSTENTGSASPVALSHSKVLNAVQQARRAAERAFNLPRVDDKVNKAVAAANKAASAARVASVKAVQRQGEELPFQFL</sequence>
<organism evidence="3 4">
    <name type="scientific">Vanilla planifolia</name>
    <name type="common">Vanilla</name>
    <dbReference type="NCBI Taxonomy" id="51239"/>
    <lineage>
        <taxon>Eukaryota</taxon>
        <taxon>Viridiplantae</taxon>
        <taxon>Streptophyta</taxon>
        <taxon>Embryophyta</taxon>
        <taxon>Tracheophyta</taxon>
        <taxon>Spermatophyta</taxon>
        <taxon>Magnoliopsida</taxon>
        <taxon>Liliopsida</taxon>
        <taxon>Asparagales</taxon>
        <taxon>Orchidaceae</taxon>
        <taxon>Vanilloideae</taxon>
        <taxon>Vanilleae</taxon>
        <taxon>Vanilla</taxon>
    </lineage>
</organism>
<dbReference type="PANTHER" id="PTHR23084">
    <property type="entry name" value="PHOSPHATIDYLINOSITOL-4-PHOSPHATE 5-KINASE RELATED"/>
    <property type="match status" value="1"/>
</dbReference>
<evidence type="ECO:0000256" key="1">
    <source>
        <dbReference type="ARBA" id="ARBA00022737"/>
    </source>
</evidence>
<evidence type="ECO:0000256" key="2">
    <source>
        <dbReference type="SAM" id="Phobius"/>
    </source>
</evidence>
<protein>
    <submittedName>
        <fullName evidence="3">Uncharacterized protein</fullName>
    </submittedName>
</protein>
<keyword evidence="2" id="KW-1133">Transmembrane helix</keyword>
<comment type="caution">
    <text evidence="3">The sequence shown here is derived from an EMBL/GenBank/DDBJ whole genome shotgun (WGS) entry which is preliminary data.</text>
</comment>
<dbReference type="SMART" id="SM00698">
    <property type="entry name" value="MORN"/>
    <property type="match status" value="7"/>
</dbReference>
<dbReference type="Pfam" id="PF02493">
    <property type="entry name" value="MORN"/>
    <property type="match status" value="7"/>
</dbReference>
<keyword evidence="2" id="KW-0812">Transmembrane</keyword>
<dbReference type="AlphaFoldDB" id="A0A835QX86"/>
<dbReference type="Proteomes" id="UP000639772">
    <property type="component" value="Chromosome 6"/>
</dbReference>
<evidence type="ECO:0000313" key="3">
    <source>
        <dbReference type="EMBL" id="KAG0477840.1"/>
    </source>
</evidence>
<proteinExistence type="predicted"/>
<gene>
    <name evidence="3" type="ORF">HPP92_012559</name>
</gene>
<dbReference type="Gene3D" id="2.20.110.10">
    <property type="entry name" value="Histone H3 K4-specific methyltransferase SET7/9 N-terminal domain"/>
    <property type="match status" value="4"/>
</dbReference>
<keyword evidence="1" id="KW-0677">Repeat</keyword>
<dbReference type="InterPro" id="IPR003409">
    <property type="entry name" value="MORN"/>
</dbReference>
<dbReference type="SUPFAM" id="SSF82185">
    <property type="entry name" value="Histone H3 K4-specific methyltransferase SET7/9 N-terminal domain"/>
    <property type="match status" value="1"/>
</dbReference>
<dbReference type="EMBL" id="JADCNM010000006">
    <property type="protein sequence ID" value="KAG0477840.1"/>
    <property type="molecule type" value="Genomic_DNA"/>
</dbReference>
<evidence type="ECO:0000313" key="4">
    <source>
        <dbReference type="Proteomes" id="UP000639772"/>
    </source>
</evidence>
<feature type="transmembrane region" description="Helical" evidence="2">
    <location>
        <begin position="154"/>
        <end position="177"/>
    </location>
</feature>